<protein>
    <recommendedName>
        <fullName evidence="3">RNase III domain-containing protein</fullName>
    </recommendedName>
</protein>
<dbReference type="SUPFAM" id="SSF69065">
    <property type="entry name" value="RNase III domain-like"/>
    <property type="match status" value="1"/>
</dbReference>
<dbReference type="SMART" id="SM00535">
    <property type="entry name" value="RIBOc"/>
    <property type="match status" value="1"/>
</dbReference>
<name>A0A2H3J4Q4_WOLCO</name>
<dbReference type="STRING" id="742152.A0A2H3J4Q4"/>
<keyword evidence="1" id="KW-0175">Coiled coil</keyword>
<dbReference type="EMBL" id="KB467831">
    <property type="protein sequence ID" value="PCH33729.1"/>
    <property type="molecule type" value="Genomic_DNA"/>
</dbReference>
<sequence length="422" mass="46901">MPPITAFYGPVQDAVNDAIAHPDFSAALPPLSDEVWSQLFGPPRLSFWENERLEFVGDAVMYATLGRLMYTEIPDGTPHLYTNIRAALHSNMTFSRLAQKLDILGVNEPVMQALTVRTFGEGAAAPVFRTKVEWKPTADFFETVIGAYYMQSGFEALCNWVIDLYRPLIAVAKRAFDDWYAYLTAAHLLMEYVVQNSENERINARRRRREIEQARRAAQQAILAERRRAGEARKRARSKRSRKVERVQLQSLPLPRSAFAVPSDKAQYRPDSRSAESSPSTKEAVPSHPAASPIVIDLTLDSDSSDDEDEPAGKRRRLSPAPQPHSQPWSQTLSHYQRAPSLKPATLVSSPEPRSMLEPPTGSSTEFNDTDSADEESMLEQMLTMVDDPDSESGAGSGSSMSMSLSLYSDMDLGSDDILLGA</sequence>
<feature type="compositionally biased region" description="Acidic residues" evidence="2">
    <location>
        <begin position="368"/>
        <end position="378"/>
    </location>
</feature>
<dbReference type="PROSITE" id="PS00517">
    <property type="entry name" value="RNASE_3_1"/>
    <property type="match status" value="1"/>
</dbReference>
<evidence type="ECO:0000259" key="3">
    <source>
        <dbReference type="PROSITE" id="PS50142"/>
    </source>
</evidence>
<dbReference type="InterPro" id="IPR000999">
    <property type="entry name" value="RNase_III_dom"/>
</dbReference>
<feature type="compositionally biased region" description="Basic and acidic residues" evidence="2">
    <location>
        <begin position="224"/>
        <end position="233"/>
    </location>
</feature>
<dbReference type="CDD" id="cd00593">
    <property type="entry name" value="RIBOc"/>
    <property type="match status" value="1"/>
</dbReference>
<gene>
    <name evidence="4" type="ORF">WOLCODRAFT_135284</name>
</gene>
<dbReference type="OrthoDB" id="416741at2759"/>
<keyword evidence="5" id="KW-1185">Reference proteome</keyword>
<accession>A0A2H3J4Q4</accession>
<feature type="coiled-coil region" evidence="1">
    <location>
        <begin position="194"/>
        <end position="221"/>
    </location>
</feature>
<dbReference type="GO" id="GO:0006396">
    <property type="term" value="P:RNA processing"/>
    <property type="evidence" value="ECO:0007669"/>
    <property type="project" value="InterPro"/>
</dbReference>
<dbReference type="OMA" id="WEDETML"/>
<feature type="domain" description="RNase III" evidence="3">
    <location>
        <begin position="51"/>
        <end position="153"/>
    </location>
</feature>
<evidence type="ECO:0000313" key="5">
    <source>
        <dbReference type="Proteomes" id="UP000218811"/>
    </source>
</evidence>
<dbReference type="GO" id="GO:0004525">
    <property type="term" value="F:ribonuclease III activity"/>
    <property type="evidence" value="ECO:0007669"/>
    <property type="project" value="InterPro"/>
</dbReference>
<evidence type="ECO:0000256" key="1">
    <source>
        <dbReference type="SAM" id="Coils"/>
    </source>
</evidence>
<evidence type="ECO:0000313" key="4">
    <source>
        <dbReference type="EMBL" id="PCH33729.1"/>
    </source>
</evidence>
<feature type="compositionally biased region" description="Polar residues" evidence="2">
    <location>
        <begin position="324"/>
        <end position="335"/>
    </location>
</feature>
<organism evidence="4 5">
    <name type="scientific">Wolfiporia cocos (strain MD-104)</name>
    <name type="common">Brown rot fungus</name>
    <dbReference type="NCBI Taxonomy" id="742152"/>
    <lineage>
        <taxon>Eukaryota</taxon>
        <taxon>Fungi</taxon>
        <taxon>Dikarya</taxon>
        <taxon>Basidiomycota</taxon>
        <taxon>Agaricomycotina</taxon>
        <taxon>Agaricomycetes</taxon>
        <taxon>Polyporales</taxon>
        <taxon>Phaeolaceae</taxon>
        <taxon>Wolfiporia</taxon>
    </lineage>
</organism>
<dbReference type="PROSITE" id="PS50142">
    <property type="entry name" value="RNASE_3_2"/>
    <property type="match status" value="1"/>
</dbReference>
<feature type="compositionally biased region" description="Low complexity" evidence="2">
    <location>
        <begin position="392"/>
        <end position="412"/>
    </location>
</feature>
<dbReference type="Gene3D" id="1.10.1520.10">
    <property type="entry name" value="Ribonuclease III domain"/>
    <property type="match status" value="1"/>
</dbReference>
<dbReference type="InterPro" id="IPR036389">
    <property type="entry name" value="RNase_III_sf"/>
</dbReference>
<dbReference type="AlphaFoldDB" id="A0A2H3J4Q4"/>
<feature type="compositionally biased region" description="Basic residues" evidence="2">
    <location>
        <begin position="234"/>
        <end position="243"/>
    </location>
</feature>
<evidence type="ECO:0000256" key="2">
    <source>
        <dbReference type="SAM" id="MobiDB-lite"/>
    </source>
</evidence>
<dbReference type="Proteomes" id="UP000218811">
    <property type="component" value="Unassembled WGS sequence"/>
</dbReference>
<proteinExistence type="predicted"/>
<dbReference type="Pfam" id="PF00636">
    <property type="entry name" value="Ribonuclease_3"/>
    <property type="match status" value="1"/>
</dbReference>
<reference evidence="4 5" key="1">
    <citation type="journal article" date="2012" name="Science">
        <title>The Paleozoic origin of enzymatic lignin decomposition reconstructed from 31 fungal genomes.</title>
        <authorList>
            <person name="Floudas D."/>
            <person name="Binder M."/>
            <person name="Riley R."/>
            <person name="Barry K."/>
            <person name="Blanchette R.A."/>
            <person name="Henrissat B."/>
            <person name="Martinez A.T."/>
            <person name="Otillar R."/>
            <person name="Spatafora J.W."/>
            <person name="Yadav J.S."/>
            <person name="Aerts A."/>
            <person name="Benoit I."/>
            <person name="Boyd A."/>
            <person name="Carlson A."/>
            <person name="Copeland A."/>
            <person name="Coutinho P.M."/>
            <person name="de Vries R.P."/>
            <person name="Ferreira P."/>
            <person name="Findley K."/>
            <person name="Foster B."/>
            <person name="Gaskell J."/>
            <person name="Glotzer D."/>
            <person name="Gorecki P."/>
            <person name="Heitman J."/>
            <person name="Hesse C."/>
            <person name="Hori C."/>
            <person name="Igarashi K."/>
            <person name="Jurgens J.A."/>
            <person name="Kallen N."/>
            <person name="Kersten P."/>
            <person name="Kohler A."/>
            <person name="Kuees U."/>
            <person name="Kumar T.K.A."/>
            <person name="Kuo A."/>
            <person name="LaButti K."/>
            <person name="Larrondo L.F."/>
            <person name="Lindquist E."/>
            <person name="Ling A."/>
            <person name="Lombard V."/>
            <person name="Lucas S."/>
            <person name="Lundell T."/>
            <person name="Martin R."/>
            <person name="McLaughlin D.J."/>
            <person name="Morgenstern I."/>
            <person name="Morin E."/>
            <person name="Murat C."/>
            <person name="Nagy L.G."/>
            <person name="Nolan M."/>
            <person name="Ohm R.A."/>
            <person name="Patyshakuliyeva A."/>
            <person name="Rokas A."/>
            <person name="Ruiz-Duenas F.J."/>
            <person name="Sabat G."/>
            <person name="Salamov A."/>
            <person name="Samejima M."/>
            <person name="Schmutz J."/>
            <person name="Slot J.C."/>
            <person name="St John F."/>
            <person name="Stenlid J."/>
            <person name="Sun H."/>
            <person name="Sun S."/>
            <person name="Syed K."/>
            <person name="Tsang A."/>
            <person name="Wiebenga A."/>
            <person name="Young D."/>
            <person name="Pisabarro A."/>
            <person name="Eastwood D.C."/>
            <person name="Martin F."/>
            <person name="Cullen D."/>
            <person name="Grigoriev I.V."/>
            <person name="Hibbett D.S."/>
        </authorList>
    </citation>
    <scope>NUCLEOTIDE SEQUENCE [LARGE SCALE GENOMIC DNA]</scope>
    <source>
        <strain evidence="4 5">MD-104</strain>
    </source>
</reference>
<feature type="region of interest" description="Disordered" evidence="2">
    <location>
        <begin position="224"/>
        <end position="422"/>
    </location>
</feature>